<evidence type="ECO:0000259" key="1">
    <source>
        <dbReference type="PROSITE" id="PS50883"/>
    </source>
</evidence>
<feature type="domain" description="EAL" evidence="1">
    <location>
        <begin position="622"/>
        <end position="873"/>
    </location>
</feature>
<dbReference type="Pfam" id="PF00563">
    <property type="entry name" value="EAL"/>
    <property type="match status" value="1"/>
</dbReference>
<dbReference type="SMART" id="SM00267">
    <property type="entry name" value="GGDEF"/>
    <property type="match status" value="1"/>
</dbReference>
<keyword evidence="3" id="KW-0614">Plasmid</keyword>
<dbReference type="CDD" id="cd01949">
    <property type="entry name" value="GGDEF"/>
    <property type="match status" value="1"/>
</dbReference>
<dbReference type="NCBIfam" id="TIGR00254">
    <property type="entry name" value="GGDEF"/>
    <property type="match status" value="1"/>
</dbReference>
<accession>A0A221T3B7</accession>
<dbReference type="Gene3D" id="3.20.20.450">
    <property type="entry name" value="EAL domain"/>
    <property type="match status" value="1"/>
</dbReference>
<dbReference type="CDD" id="cd01948">
    <property type="entry name" value="EAL"/>
    <property type="match status" value="1"/>
</dbReference>
<dbReference type="InterPro" id="IPR035919">
    <property type="entry name" value="EAL_sf"/>
</dbReference>
<dbReference type="InterPro" id="IPR019734">
    <property type="entry name" value="TPR_rpt"/>
</dbReference>
<reference evidence="3 4" key="1">
    <citation type="submission" date="2017-05" db="EMBL/GenBank/DDBJ databases">
        <title>The complete genome sequence of Deinococcus ficus isolated from the rhizosphere of the Ficus religiosa L. in Taiwan.</title>
        <authorList>
            <person name="Wu K.-M."/>
            <person name="Liao T.-L."/>
            <person name="Liu Y.-M."/>
            <person name="Young C.-C."/>
            <person name="Tsai S.-F."/>
        </authorList>
    </citation>
    <scope>NUCLEOTIDE SEQUENCE [LARGE SCALE GENOMIC DNA]</scope>
    <source>
        <strain evidence="3 4">CC-FR2-10</strain>
        <plasmid evidence="4">pdfi3</plasmid>
    </source>
</reference>
<geneLocation type="plasmid" evidence="4">
    <name>pdfi3</name>
</geneLocation>
<dbReference type="InterPro" id="IPR000160">
    <property type="entry name" value="GGDEF_dom"/>
</dbReference>
<dbReference type="InterPro" id="IPR052155">
    <property type="entry name" value="Biofilm_reg_signaling"/>
</dbReference>
<evidence type="ECO:0000313" key="3">
    <source>
        <dbReference type="EMBL" id="ASN83417.1"/>
    </source>
</evidence>
<dbReference type="PROSITE" id="PS50887">
    <property type="entry name" value="GGDEF"/>
    <property type="match status" value="1"/>
</dbReference>
<feature type="domain" description="GGDEF" evidence="2">
    <location>
        <begin position="483"/>
        <end position="614"/>
    </location>
</feature>
<dbReference type="Gene3D" id="1.25.40.10">
    <property type="entry name" value="Tetratricopeptide repeat domain"/>
    <property type="match status" value="2"/>
</dbReference>
<protein>
    <submittedName>
        <fullName evidence="3">GGDEF-domain containing protein</fullName>
    </submittedName>
</protein>
<dbReference type="SUPFAM" id="SSF48452">
    <property type="entry name" value="TPR-like"/>
    <property type="match status" value="2"/>
</dbReference>
<dbReference type="InterPro" id="IPR029787">
    <property type="entry name" value="Nucleotide_cyclase"/>
</dbReference>
<evidence type="ECO:0000259" key="2">
    <source>
        <dbReference type="PROSITE" id="PS50887"/>
    </source>
</evidence>
<organism evidence="3 4">
    <name type="scientific">Deinococcus ficus</name>
    <dbReference type="NCBI Taxonomy" id="317577"/>
    <lineage>
        <taxon>Bacteria</taxon>
        <taxon>Thermotogati</taxon>
        <taxon>Deinococcota</taxon>
        <taxon>Deinococci</taxon>
        <taxon>Deinococcales</taxon>
        <taxon>Deinococcaceae</taxon>
        <taxon>Deinococcus</taxon>
    </lineage>
</organism>
<dbReference type="EMBL" id="CP021084">
    <property type="protein sequence ID" value="ASN83417.1"/>
    <property type="molecule type" value="Genomic_DNA"/>
</dbReference>
<dbReference type="Proteomes" id="UP000259030">
    <property type="component" value="Plasmid pDFI3"/>
</dbReference>
<dbReference type="SUPFAM" id="SSF55073">
    <property type="entry name" value="Nucleotide cyclase"/>
    <property type="match status" value="1"/>
</dbReference>
<dbReference type="InterPro" id="IPR001633">
    <property type="entry name" value="EAL_dom"/>
</dbReference>
<dbReference type="PROSITE" id="PS50883">
    <property type="entry name" value="EAL"/>
    <property type="match status" value="1"/>
</dbReference>
<name>A0A221T3B7_9DEIO</name>
<dbReference type="InterPro" id="IPR011990">
    <property type="entry name" value="TPR-like_helical_dom_sf"/>
</dbReference>
<dbReference type="SMART" id="SM00028">
    <property type="entry name" value="TPR"/>
    <property type="match status" value="5"/>
</dbReference>
<dbReference type="Pfam" id="PF00990">
    <property type="entry name" value="GGDEF"/>
    <property type="match status" value="1"/>
</dbReference>
<dbReference type="InterPro" id="IPR043128">
    <property type="entry name" value="Rev_trsase/Diguanyl_cyclase"/>
</dbReference>
<sequence length="877" mass="94245">MRAESSLMDVPAMTCAHTDARQHAGQILKTDPADCLALTQALLEDLPCGAPDCAADLCLLAADAALRCGERDLSSAFLEQVTPTTAGGHVRSLLLRAQLAQGSGQVTQAAVYVQRAAQAARDAGLRGEEGDALSLLAQMQHRAGKSNEALHLLARVLTLRQADGNVDAEIRALCDQVVILNSQGRLRESLELLDAAQRRLPDCTDPLESALLVHANLGVLHEQAGQYGAAHAQFTQALDVAQRAGNQPESITMALKAGGMAHKLGHLDEAAELLTVALEGAREMGSTNEQSTALQTLGMILAAQGRGPEAAEAFQEAESLAEASGDVDRQLEILLGRATHHLDHQQPTLAGAPLKRALMLAEQAERTREMLQAHELLAQLYEDDAPREAIAHLKSAAHLSDQLRDVVLAQQARELTTQAELSSARRAVWHERQLRLASEQARTDAIAALDRERFYDDLTGLPNRLLMRVLLSQVAEQTTRGGQGVSVAILDIHRFKQVNDALGPAGGDELLRAVAGRLKAGLTKGEVLARTGSNEFVVLLLGETLEMRERRAATLLAALRENFRVHGLPVSVQGSLGIAHHPHDGTDPDELLRAAHIALDDAREQGHALARYQGGGEERQATLHFEAALADALNQGEFDLHYQPITDAASGLVRGAEALLRWHNPELGFRSPAEFIPVLERTGLIVPVGAWVLHEACRRASTWGGVPVAVNLSARQFQQGDLLGTVRSALQGSGLPPECLKLEITESLMIQSPERVQEILLGLRQMGVQVMLDDFGTGYSNLSLLRNIPVSGLKIDRSFVTALERGENASAQAMIRAIVQLSEALGLDTVAEGVEHAEEHQLLRDLGVTLLQGYHFAPPSATWNPEPHCPSGVVAAV</sequence>
<dbReference type="SUPFAM" id="SSF141868">
    <property type="entry name" value="EAL domain-like"/>
    <property type="match status" value="1"/>
</dbReference>
<dbReference type="AlphaFoldDB" id="A0A221T3B7"/>
<gene>
    <name evidence="3" type="ORF">DFI_19665</name>
</gene>
<dbReference type="PANTHER" id="PTHR44757">
    <property type="entry name" value="DIGUANYLATE CYCLASE DGCP"/>
    <property type="match status" value="1"/>
</dbReference>
<evidence type="ECO:0000313" key="4">
    <source>
        <dbReference type="Proteomes" id="UP000259030"/>
    </source>
</evidence>
<dbReference type="KEGG" id="dfc:DFI_19665"/>
<dbReference type="SMART" id="SM00052">
    <property type="entry name" value="EAL"/>
    <property type="match status" value="1"/>
</dbReference>
<dbReference type="Gene3D" id="3.30.70.270">
    <property type="match status" value="1"/>
</dbReference>
<keyword evidence="4" id="KW-1185">Reference proteome</keyword>
<dbReference type="PANTHER" id="PTHR44757:SF2">
    <property type="entry name" value="BIOFILM ARCHITECTURE MAINTENANCE PROTEIN MBAA"/>
    <property type="match status" value="1"/>
</dbReference>
<proteinExistence type="predicted"/>